<keyword evidence="1" id="KW-0812">Transmembrane</keyword>
<dbReference type="KEGG" id="kbs:EPA93_34170"/>
<evidence type="ECO:0000313" key="3">
    <source>
        <dbReference type="Proteomes" id="UP000290365"/>
    </source>
</evidence>
<protein>
    <submittedName>
        <fullName evidence="2">DUF1622 domain-containing protein</fullName>
    </submittedName>
</protein>
<dbReference type="EMBL" id="CP035758">
    <property type="protein sequence ID" value="QBD80746.1"/>
    <property type="molecule type" value="Genomic_DNA"/>
</dbReference>
<evidence type="ECO:0000256" key="1">
    <source>
        <dbReference type="SAM" id="Phobius"/>
    </source>
</evidence>
<keyword evidence="1" id="KW-0472">Membrane</keyword>
<feature type="transmembrane region" description="Helical" evidence="1">
    <location>
        <begin position="46"/>
        <end position="65"/>
    </location>
</feature>
<proteinExistence type="predicted"/>
<sequence length="107" mass="12028">MSLINLFNFSLWAALIEFAGALIVVGAILLALLIIVRTGDTEKARYLVASGVITALSFKLASALLKTLQLHTWQQILLFTAILVLRTALKRFFMWEQAQLRRVQKPD</sequence>
<dbReference type="InterPro" id="IPR012427">
    <property type="entry name" value="DUF1622"/>
</dbReference>
<feature type="transmembrane region" description="Helical" evidence="1">
    <location>
        <begin position="71"/>
        <end position="89"/>
    </location>
</feature>
<evidence type="ECO:0000313" key="2">
    <source>
        <dbReference type="EMBL" id="QBD80746.1"/>
    </source>
</evidence>
<keyword evidence="1" id="KW-1133">Transmembrane helix</keyword>
<gene>
    <name evidence="2" type="ORF">EPA93_34170</name>
</gene>
<dbReference type="RefSeq" id="WP_129891808.1">
    <property type="nucleotide sequence ID" value="NZ_CP035758.1"/>
</dbReference>
<dbReference type="OrthoDB" id="165260at2"/>
<name>A0A4P6K025_KTERU</name>
<keyword evidence="3" id="KW-1185">Reference proteome</keyword>
<feature type="transmembrane region" description="Helical" evidence="1">
    <location>
        <begin position="12"/>
        <end position="34"/>
    </location>
</feature>
<dbReference type="AlphaFoldDB" id="A0A4P6K025"/>
<reference evidence="2 3" key="1">
    <citation type="submission" date="2019-01" db="EMBL/GenBank/DDBJ databases">
        <title>Ktedonosporobacter rubrisoli SCAWS-G2.</title>
        <authorList>
            <person name="Huang Y."/>
            <person name="Yan B."/>
        </authorList>
    </citation>
    <scope>NUCLEOTIDE SEQUENCE [LARGE SCALE GENOMIC DNA]</scope>
    <source>
        <strain evidence="2 3">SCAWS-G2</strain>
    </source>
</reference>
<dbReference type="Pfam" id="PF07784">
    <property type="entry name" value="DUF1622"/>
    <property type="match status" value="1"/>
</dbReference>
<organism evidence="2 3">
    <name type="scientific">Ktedonosporobacter rubrisoli</name>
    <dbReference type="NCBI Taxonomy" id="2509675"/>
    <lineage>
        <taxon>Bacteria</taxon>
        <taxon>Bacillati</taxon>
        <taxon>Chloroflexota</taxon>
        <taxon>Ktedonobacteria</taxon>
        <taxon>Ktedonobacterales</taxon>
        <taxon>Ktedonosporobacteraceae</taxon>
        <taxon>Ktedonosporobacter</taxon>
    </lineage>
</organism>
<dbReference type="Proteomes" id="UP000290365">
    <property type="component" value="Chromosome"/>
</dbReference>
<accession>A0A4P6K025</accession>